<proteinExistence type="inferred from homology"/>
<accession>A0A9N9PY42</accession>
<dbReference type="Proteomes" id="UP000701801">
    <property type="component" value="Unassembled WGS sequence"/>
</dbReference>
<dbReference type="GO" id="GO:0005506">
    <property type="term" value="F:iron ion binding"/>
    <property type="evidence" value="ECO:0007669"/>
    <property type="project" value="InterPro"/>
</dbReference>
<dbReference type="Pfam" id="PF00067">
    <property type="entry name" value="p450"/>
    <property type="match status" value="2"/>
</dbReference>
<evidence type="ECO:0000256" key="8">
    <source>
        <dbReference type="PIRSR" id="PIRSR602402-1"/>
    </source>
</evidence>
<evidence type="ECO:0000256" key="2">
    <source>
        <dbReference type="ARBA" id="ARBA00010617"/>
    </source>
</evidence>
<dbReference type="PRINTS" id="PR01239">
    <property type="entry name" value="EP450IICYP52"/>
</dbReference>
<evidence type="ECO:0000256" key="5">
    <source>
        <dbReference type="ARBA" id="ARBA00023002"/>
    </source>
</evidence>
<dbReference type="Gene3D" id="1.10.630.10">
    <property type="entry name" value="Cytochrome P450"/>
    <property type="match status" value="1"/>
</dbReference>
<dbReference type="PANTHER" id="PTHR24287:SF19">
    <property type="entry name" value="CYTOCHROME P450"/>
    <property type="match status" value="1"/>
</dbReference>
<keyword evidence="4 8" id="KW-0479">Metal-binding</keyword>
<dbReference type="EMBL" id="CAJVRM010000296">
    <property type="protein sequence ID" value="CAG8979093.1"/>
    <property type="molecule type" value="Genomic_DNA"/>
</dbReference>
<protein>
    <recommendedName>
        <fullName evidence="11">Cytochrome P450</fullName>
    </recommendedName>
</protein>
<evidence type="ECO:0000256" key="7">
    <source>
        <dbReference type="ARBA" id="ARBA00023033"/>
    </source>
</evidence>
<reference evidence="9" key="1">
    <citation type="submission" date="2021-07" db="EMBL/GenBank/DDBJ databases">
        <authorList>
            <person name="Durling M."/>
        </authorList>
    </citation>
    <scope>NUCLEOTIDE SEQUENCE</scope>
</reference>
<dbReference type="InterPro" id="IPR047146">
    <property type="entry name" value="Cyt_P450_E_CYP52_fungi"/>
</dbReference>
<keyword evidence="6 8" id="KW-0408">Iron</keyword>
<evidence type="ECO:0000256" key="1">
    <source>
        <dbReference type="ARBA" id="ARBA00001971"/>
    </source>
</evidence>
<dbReference type="SUPFAM" id="SSF48264">
    <property type="entry name" value="Cytochrome P450"/>
    <property type="match status" value="1"/>
</dbReference>
<evidence type="ECO:0008006" key="11">
    <source>
        <dbReference type="Google" id="ProtNLM"/>
    </source>
</evidence>
<evidence type="ECO:0000256" key="4">
    <source>
        <dbReference type="ARBA" id="ARBA00022723"/>
    </source>
</evidence>
<comment type="cofactor">
    <cofactor evidence="1 8">
        <name>heme</name>
        <dbReference type="ChEBI" id="CHEBI:30413"/>
    </cofactor>
</comment>
<dbReference type="PRINTS" id="PR00464">
    <property type="entry name" value="EP450II"/>
</dbReference>
<keyword evidence="3 8" id="KW-0349">Heme</keyword>
<evidence type="ECO:0000256" key="6">
    <source>
        <dbReference type="ARBA" id="ARBA00023004"/>
    </source>
</evidence>
<keyword evidence="5" id="KW-0560">Oxidoreductase</keyword>
<evidence type="ECO:0000313" key="10">
    <source>
        <dbReference type="Proteomes" id="UP000701801"/>
    </source>
</evidence>
<dbReference type="InterPro" id="IPR001128">
    <property type="entry name" value="Cyt_P450"/>
</dbReference>
<keyword evidence="7" id="KW-0503">Monooxygenase</keyword>
<evidence type="ECO:0000256" key="3">
    <source>
        <dbReference type="ARBA" id="ARBA00022617"/>
    </source>
</evidence>
<dbReference type="InterPro" id="IPR002402">
    <property type="entry name" value="Cyt_P450_E_grp-II"/>
</dbReference>
<sequence>MAHYSEIAIAIFSIYLINQAFKQWSLRRRFNEAAKSHGCRLATRYPNWEPFLGLDVFLFFGMKTIHGKRSDEFVKIHAKYGPTFAMKCLSIEPMLQTSSSRNIQTIAATKFDDWGVGPSRGNIGAPFLDRGVFTVDGEFWKHSRALIRPTFNRAEIADLDHFENYVARFLKLIPRDGTTFDLQDLTKRLVHTSSEFIFGQSINSLFPETPFDTHEFMEAFDYSLFGLALRLVPGPLKPLFFFDPTWRKAYTKVHKFVDQKVQTALERQRGISKTGKKPDEHGSKRKYIFLNQMALETQDAYDLRSQVINIFFPARDTAAIAIGNVMFELALIKDLKVANAIISETLRLHLPGTRISRTSLRDTILPEGGGLDQLSPLFVPKGTFIEMDLYALHRNPKIWGEDAEEFRPSRWQEGRDLLEAKLQYAPFLGGIRMCPAQQLVLTQVTYLLVRLAQEFSAVENRDCVYRYVEEIKMTVESKNGVKISLTPA</sequence>
<comment type="caution">
    <text evidence="9">The sequence shown here is derived from an EMBL/GenBank/DDBJ whole genome shotgun (WGS) entry which is preliminary data.</text>
</comment>
<keyword evidence="10" id="KW-1185">Reference proteome</keyword>
<organism evidence="9 10">
    <name type="scientific">Hymenoscyphus albidus</name>
    <dbReference type="NCBI Taxonomy" id="595503"/>
    <lineage>
        <taxon>Eukaryota</taxon>
        <taxon>Fungi</taxon>
        <taxon>Dikarya</taxon>
        <taxon>Ascomycota</taxon>
        <taxon>Pezizomycotina</taxon>
        <taxon>Leotiomycetes</taxon>
        <taxon>Helotiales</taxon>
        <taxon>Helotiaceae</taxon>
        <taxon>Hymenoscyphus</taxon>
    </lineage>
</organism>
<dbReference type="GO" id="GO:0020037">
    <property type="term" value="F:heme binding"/>
    <property type="evidence" value="ECO:0007669"/>
    <property type="project" value="InterPro"/>
</dbReference>
<name>A0A9N9PY42_9HELO</name>
<dbReference type="PANTHER" id="PTHR24287">
    <property type="entry name" value="P450, PUTATIVE (EUROFUNG)-RELATED"/>
    <property type="match status" value="1"/>
</dbReference>
<feature type="binding site" description="axial binding residue" evidence="8">
    <location>
        <position position="434"/>
    </location>
    <ligand>
        <name>heme</name>
        <dbReference type="ChEBI" id="CHEBI:30413"/>
    </ligand>
    <ligandPart>
        <name>Fe</name>
        <dbReference type="ChEBI" id="CHEBI:18248"/>
    </ligandPart>
</feature>
<gene>
    <name evidence="9" type="ORF">HYALB_00000223</name>
</gene>
<dbReference type="InterPro" id="IPR002974">
    <property type="entry name" value="Cyt_P450_E_CYP52_ascomycetes"/>
</dbReference>
<dbReference type="OrthoDB" id="1470350at2759"/>
<dbReference type="AlphaFoldDB" id="A0A9N9PY42"/>
<dbReference type="InterPro" id="IPR036396">
    <property type="entry name" value="Cyt_P450_sf"/>
</dbReference>
<comment type="similarity">
    <text evidence="2">Belongs to the cytochrome P450 family.</text>
</comment>
<dbReference type="GO" id="GO:0016712">
    <property type="term" value="F:oxidoreductase activity, acting on paired donors, with incorporation or reduction of molecular oxygen, reduced flavin or flavoprotein as one donor, and incorporation of one atom of oxygen"/>
    <property type="evidence" value="ECO:0007669"/>
    <property type="project" value="InterPro"/>
</dbReference>
<evidence type="ECO:0000313" key="9">
    <source>
        <dbReference type="EMBL" id="CAG8979093.1"/>
    </source>
</evidence>